<name>A0A9P0KF98_ACAOB</name>
<sequence>MEEQEFEKQNLVGIQEMISHKFILKKKAKLLTKEITDALANTNVQNAIGNGCQGTLGLIWRPLEKADALDALDKVKPHPQELCQKCKKLVENEALIQRWYFVAMPQAPMFHPCSYSKDNVWTQHSKMELFLIVLCSPAKAVC</sequence>
<evidence type="ECO:0000313" key="1">
    <source>
        <dbReference type="EMBL" id="CAH1972679.1"/>
    </source>
</evidence>
<accession>A0A9P0KF98</accession>
<proteinExistence type="predicted"/>
<organism evidence="1 2">
    <name type="scientific">Acanthoscelides obtectus</name>
    <name type="common">Bean weevil</name>
    <name type="synonym">Bruchus obtectus</name>
    <dbReference type="NCBI Taxonomy" id="200917"/>
    <lineage>
        <taxon>Eukaryota</taxon>
        <taxon>Metazoa</taxon>
        <taxon>Ecdysozoa</taxon>
        <taxon>Arthropoda</taxon>
        <taxon>Hexapoda</taxon>
        <taxon>Insecta</taxon>
        <taxon>Pterygota</taxon>
        <taxon>Neoptera</taxon>
        <taxon>Endopterygota</taxon>
        <taxon>Coleoptera</taxon>
        <taxon>Polyphaga</taxon>
        <taxon>Cucujiformia</taxon>
        <taxon>Chrysomeloidea</taxon>
        <taxon>Chrysomelidae</taxon>
        <taxon>Bruchinae</taxon>
        <taxon>Bruchini</taxon>
        <taxon>Acanthoscelides</taxon>
    </lineage>
</organism>
<dbReference type="AlphaFoldDB" id="A0A9P0KF98"/>
<gene>
    <name evidence="1" type="ORF">ACAOBT_LOCUS10133</name>
</gene>
<dbReference type="EMBL" id="CAKOFQ010006801">
    <property type="protein sequence ID" value="CAH1972679.1"/>
    <property type="molecule type" value="Genomic_DNA"/>
</dbReference>
<comment type="caution">
    <text evidence="1">The sequence shown here is derived from an EMBL/GenBank/DDBJ whole genome shotgun (WGS) entry which is preliminary data.</text>
</comment>
<keyword evidence="2" id="KW-1185">Reference proteome</keyword>
<reference evidence="1" key="1">
    <citation type="submission" date="2022-03" db="EMBL/GenBank/DDBJ databases">
        <authorList>
            <person name="Sayadi A."/>
        </authorList>
    </citation>
    <scope>NUCLEOTIDE SEQUENCE</scope>
</reference>
<protein>
    <submittedName>
        <fullName evidence="1">Uncharacterized protein</fullName>
    </submittedName>
</protein>
<evidence type="ECO:0000313" key="2">
    <source>
        <dbReference type="Proteomes" id="UP001152888"/>
    </source>
</evidence>
<dbReference type="Proteomes" id="UP001152888">
    <property type="component" value="Unassembled WGS sequence"/>
</dbReference>